<dbReference type="EMBL" id="JAULRT010000035">
    <property type="protein sequence ID" value="MDO3381430.1"/>
    <property type="molecule type" value="Genomic_DNA"/>
</dbReference>
<reference evidence="2" key="1">
    <citation type="submission" date="2023-07" db="EMBL/GenBank/DDBJ databases">
        <title>Gilvimarinus algae sp. nov., isolated from the surface of Kelp.</title>
        <authorList>
            <person name="Sun Y.Y."/>
            <person name="Gong Y."/>
            <person name="Du Z.J."/>
        </authorList>
    </citation>
    <scope>NUCLEOTIDE SEQUENCE</scope>
    <source>
        <strain evidence="2">SDUM040014</strain>
    </source>
</reference>
<sequence length="290" mass="33022">MRRLLLILVLFLPLSALAAFDIKLVSRDDSNARYAIAMIRLALDKADVEYTLNISQGTLTAARQQQDTEDGVIDIMWAATTEDIESRLLPIRIPLYKGLLGHRVFIVHRDKRNLFAGIHRFEQLQGFVFGQGKGWPDTDIMRRNGLKVETGTYEGLFLMADGQRFDAFPRGVNEPWSELQARPELELAVDEHLMFVYRMPFYLFVSPRQPELARILEEGMLMAITDGSFDAQMMSDPMVQMVVERGKLGQRQIFELTNPDLPDATPLDNAALWFDINSLRSPEEADESAE</sequence>
<accession>A0ABT8TCS4</accession>
<dbReference type="SUPFAM" id="SSF53850">
    <property type="entry name" value="Periplasmic binding protein-like II"/>
    <property type="match status" value="1"/>
</dbReference>
<dbReference type="RefSeq" id="WP_302711567.1">
    <property type="nucleotide sequence ID" value="NZ_JAULRT010000035.1"/>
</dbReference>
<proteinExistence type="predicted"/>
<keyword evidence="1" id="KW-0732">Signal</keyword>
<protein>
    <submittedName>
        <fullName evidence="2">Diguanylate cyclase</fullName>
    </submittedName>
</protein>
<evidence type="ECO:0000313" key="3">
    <source>
        <dbReference type="Proteomes" id="UP001168380"/>
    </source>
</evidence>
<evidence type="ECO:0000313" key="2">
    <source>
        <dbReference type="EMBL" id="MDO3381430.1"/>
    </source>
</evidence>
<feature type="chain" id="PRO_5045841807" evidence="1">
    <location>
        <begin position="19"/>
        <end position="290"/>
    </location>
</feature>
<feature type="signal peptide" evidence="1">
    <location>
        <begin position="1"/>
        <end position="18"/>
    </location>
</feature>
<comment type="caution">
    <text evidence="2">The sequence shown here is derived from an EMBL/GenBank/DDBJ whole genome shotgun (WGS) entry which is preliminary data.</text>
</comment>
<gene>
    <name evidence="2" type="ORF">QWI16_04545</name>
</gene>
<name>A0ABT8TCS4_9GAMM</name>
<dbReference type="Proteomes" id="UP001168380">
    <property type="component" value="Unassembled WGS sequence"/>
</dbReference>
<evidence type="ECO:0000256" key="1">
    <source>
        <dbReference type="SAM" id="SignalP"/>
    </source>
</evidence>
<keyword evidence="3" id="KW-1185">Reference proteome</keyword>
<organism evidence="2 3">
    <name type="scientific">Gilvimarinus algae</name>
    <dbReference type="NCBI Taxonomy" id="3058037"/>
    <lineage>
        <taxon>Bacteria</taxon>
        <taxon>Pseudomonadati</taxon>
        <taxon>Pseudomonadota</taxon>
        <taxon>Gammaproteobacteria</taxon>
        <taxon>Cellvibrionales</taxon>
        <taxon>Cellvibrionaceae</taxon>
        <taxon>Gilvimarinus</taxon>
    </lineage>
</organism>